<organism evidence="2 3">
    <name type="scientific">Chitinophaga parva</name>
    <dbReference type="NCBI Taxonomy" id="2169414"/>
    <lineage>
        <taxon>Bacteria</taxon>
        <taxon>Pseudomonadati</taxon>
        <taxon>Bacteroidota</taxon>
        <taxon>Chitinophagia</taxon>
        <taxon>Chitinophagales</taxon>
        <taxon>Chitinophagaceae</taxon>
        <taxon>Chitinophaga</taxon>
    </lineage>
</organism>
<evidence type="ECO:0000256" key="1">
    <source>
        <dbReference type="SAM" id="SignalP"/>
    </source>
</evidence>
<keyword evidence="3" id="KW-1185">Reference proteome</keyword>
<dbReference type="EMBL" id="QCYK01000001">
    <property type="protein sequence ID" value="PUZ28345.1"/>
    <property type="molecule type" value="Genomic_DNA"/>
</dbReference>
<feature type="chain" id="PRO_5015675778" description="DUF4836 domain-containing protein" evidence="1">
    <location>
        <begin position="24"/>
        <end position="607"/>
    </location>
</feature>
<protein>
    <recommendedName>
        <fullName evidence="4">DUF4836 domain-containing protein</fullName>
    </recommendedName>
</protein>
<reference evidence="2 3" key="1">
    <citation type="submission" date="2018-04" db="EMBL/GenBank/DDBJ databases">
        <title>Chitinophaga fuyangensis sp. nov., isolated from soil in a chemical factory.</title>
        <authorList>
            <person name="Chen K."/>
        </authorList>
    </citation>
    <scope>NUCLEOTIDE SEQUENCE [LARGE SCALE GENOMIC DNA]</scope>
    <source>
        <strain evidence="2 3">LY-1</strain>
    </source>
</reference>
<gene>
    <name evidence="2" type="ORF">DCC81_02345</name>
</gene>
<dbReference type="PROSITE" id="PS51257">
    <property type="entry name" value="PROKAR_LIPOPROTEIN"/>
    <property type="match status" value="1"/>
</dbReference>
<name>A0A2T7BKZ4_9BACT</name>
<accession>A0A2T7BKZ4</accession>
<evidence type="ECO:0008006" key="4">
    <source>
        <dbReference type="Google" id="ProtNLM"/>
    </source>
</evidence>
<keyword evidence="1" id="KW-0732">Signal</keyword>
<comment type="caution">
    <text evidence="2">The sequence shown here is derived from an EMBL/GenBank/DDBJ whole genome shotgun (WGS) entry which is preliminary data.</text>
</comment>
<proteinExistence type="predicted"/>
<dbReference type="OrthoDB" id="609910at2"/>
<dbReference type="RefSeq" id="WP_108684984.1">
    <property type="nucleotide sequence ID" value="NZ_QCYK01000001.1"/>
</dbReference>
<feature type="signal peptide" evidence="1">
    <location>
        <begin position="1"/>
        <end position="23"/>
    </location>
</feature>
<dbReference type="Proteomes" id="UP000244450">
    <property type="component" value="Unassembled WGS sequence"/>
</dbReference>
<dbReference type="AlphaFoldDB" id="A0A2T7BKZ4"/>
<sequence length="607" mass="65186">MTTSMYRLLAVALVATSLLTSCAKLPKQSKYIPAEAAVVADINTRQLIDKLMSGGLTLDKLADATGEAAHPGKDKNAEDSARAEGPSKALKNIENAGVDLSNHFFAFYVQDSVDQSKSYVSMIATLLDSSKFAAFIKKTMPEAVAGKGEDFAYIFMPGQQTIIGWNAEQAVSITGIDPMRFANHGVWAPGSMPPGVGDTAATDSASSAVPAAPAAISDDSLRQFWAGRLDHLFHLKQSERATSIKSFKSLLDQHADLSLWCNSGALLKSLAFQQIPGDLAVLLKDAYSASSLNFENGKVVVASSSYVSPALDSIFEKYKTTIDESMLKNYPSKNVTMFFAMGADLHALGDILTLTHTYELADAGLQSAAGVSLADLLNALSGQLVAVGSDYAQVKKPLEWSPSDSTTTTDMKWIIAAKVKDKAAFDRIMGSRLLNEVVTKDGDHYVPVIQSNKFFSTDITSDHIIMGSSTAWINQYMAGKAGAFPEEHLPAVKGKNAVYYTDFTHMLNELKKVNLPDSNATAIVGKAANLFKDFTYSVSPLDDKAMKAEAVLTLQDQSKNALPQLVSFGVEAFAAYKRASMRDEEMPMAAVDSVAVQDTAAPAQPHH</sequence>
<evidence type="ECO:0000313" key="3">
    <source>
        <dbReference type="Proteomes" id="UP000244450"/>
    </source>
</evidence>
<evidence type="ECO:0000313" key="2">
    <source>
        <dbReference type="EMBL" id="PUZ28345.1"/>
    </source>
</evidence>